<sequence>MNVRTAAAALLLSAVSAGSLAAQELPSVFIEELTWTEIAGAIENGTTTVIIPTAGTEQNGPHMVMGKHKFIVNHASRLIAEQLGNALVAPVVTYVPEGAIDPPSGHMRMAGSISLPDEYFKKLVEYGARSLRVHGFTDILLIGDSGGNQRGMEEVANALNQEWRGSGVRVHFIGDYYSANGFREWVAEQGHPASEIGSHAGILDTSILMSVAPEHIRMDERAPGGGFEGSGVSGDPTKASAEYGAVGMQMSVDAALAQIRELIGGN</sequence>
<evidence type="ECO:0000256" key="4">
    <source>
        <dbReference type="ARBA" id="ARBA00022833"/>
    </source>
</evidence>
<gene>
    <name evidence="7" type="ORF">WI372_02370</name>
</gene>
<dbReference type="Proteomes" id="UP001484239">
    <property type="component" value="Unassembled WGS sequence"/>
</dbReference>
<evidence type="ECO:0000313" key="8">
    <source>
        <dbReference type="Proteomes" id="UP001484239"/>
    </source>
</evidence>
<evidence type="ECO:0000256" key="6">
    <source>
        <dbReference type="SAM" id="SignalP"/>
    </source>
</evidence>
<dbReference type="Pfam" id="PF02633">
    <property type="entry name" value="Creatininase"/>
    <property type="match status" value="1"/>
</dbReference>
<evidence type="ECO:0000256" key="3">
    <source>
        <dbReference type="ARBA" id="ARBA00022801"/>
    </source>
</evidence>
<dbReference type="InterPro" id="IPR003785">
    <property type="entry name" value="Creatininase/forma_Hydrolase"/>
</dbReference>
<evidence type="ECO:0000256" key="1">
    <source>
        <dbReference type="ARBA" id="ARBA00001947"/>
    </source>
</evidence>
<evidence type="ECO:0000313" key="7">
    <source>
        <dbReference type="EMBL" id="MEK9499825.1"/>
    </source>
</evidence>
<comment type="caution">
    <text evidence="7">The sequence shown here is derived from an EMBL/GenBank/DDBJ whole genome shotgun (WGS) entry which is preliminary data.</text>
</comment>
<organism evidence="7 8">
    <name type="scientific">Gaopeijia maritima</name>
    <dbReference type="NCBI Taxonomy" id="3119007"/>
    <lineage>
        <taxon>Bacteria</taxon>
        <taxon>Pseudomonadati</taxon>
        <taxon>Gemmatimonadota</taxon>
        <taxon>Longimicrobiia</taxon>
        <taxon>Gaopeijiales</taxon>
        <taxon>Gaopeijiaceae</taxon>
        <taxon>Gaopeijia</taxon>
    </lineage>
</organism>
<dbReference type="SUPFAM" id="SSF102215">
    <property type="entry name" value="Creatininase"/>
    <property type="match status" value="1"/>
</dbReference>
<keyword evidence="2" id="KW-0479">Metal-binding</keyword>
<accession>A0ABU9E780</accession>
<keyword evidence="4" id="KW-0862">Zinc</keyword>
<comment type="cofactor">
    <cofactor evidence="1">
        <name>Zn(2+)</name>
        <dbReference type="ChEBI" id="CHEBI:29105"/>
    </cofactor>
</comment>
<protein>
    <submittedName>
        <fullName evidence="7">Creatininase family protein</fullName>
    </submittedName>
</protein>
<feature type="chain" id="PRO_5045609819" evidence="6">
    <location>
        <begin position="22"/>
        <end position="266"/>
    </location>
</feature>
<name>A0ABU9E780_9BACT</name>
<dbReference type="InterPro" id="IPR024087">
    <property type="entry name" value="Creatininase-like_sf"/>
</dbReference>
<dbReference type="PANTHER" id="PTHR35005:SF1">
    <property type="entry name" value="2-AMINO-5-FORMYLAMINO-6-RIBOSYLAMINOPYRIMIDIN-4(3H)-ONE 5'-MONOPHOSPHATE DEFORMYLASE"/>
    <property type="match status" value="1"/>
</dbReference>
<dbReference type="Gene3D" id="3.40.50.10310">
    <property type="entry name" value="Creatininase"/>
    <property type="match status" value="1"/>
</dbReference>
<comment type="similarity">
    <text evidence="5">Belongs to the creatininase superfamily.</text>
</comment>
<reference evidence="7 8" key="1">
    <citation type="submission" date="2024-02" db="EMBL/GenBank/DDBJ databases">
        <title>A novel Gemmatimonadota bacterium.</title>
        <authorList>
            <person name="Du Z.-J."/>
            <person name="Ye Y.-Q."/>
        </authorList>
    </citation>
    <scope>NUCLEOTIDE SEQUENCE [LARGE SCALE GENOMIC DNA]</scope>
    <source>
        <strain evidence="7 8">DH-20</strain>
    </source>
</reference>
<evidence type="ECO:0000256" key="5">
    <source>
        <dbReference type="ARBA" id="ARBA00024029"/>
    </source>
</evidence>
<evidence type="ECO:0000256" key="2">
    <source>
        <dbReference type="ARBA" id="ARBA00022723"/>
    </source>
</evidence>
<keyword evidence="3" id="KW-0378">Hydrolase</keyword>
<feature type="signal peptide" evidence="6">
    <location>
        <begin position="1"/>
        <end position="21"/>
    </location>
</feature>
<keyword evidence="6" id="KW-0732">Signal</keyword>
<keyword evidence="8" id="KW-1185">Reference proteome</keyword>
<dbReference type="RefSeq" id="WP_405278091.1">
    <property type="nucleotide sequence ID" value="NZ_CP144380.1"/>
</dbReference>
<dbReference type="EMBL" id="JBBHLI010000001">
    <property type="protein sequence ID" value="MEK9499825.1"/>
    <property type="molecule type" value="Genomic_DNA"/>
</dbReference>
<proteinExistence type="inferred from homology"/>
<dbReference type="PANTHER" id="PTHR35005">
    <property type="entry name" value="3-DEHYDRO-SCYLLO-INOSOSE HYDROLASE"/>
    <property type="match status" value="1"/>
</dbReference>